<dbReference type="Gene3D" id="2.160.10.10">
    <property type="entry name" value="Hexapeptide repeat proteins"/>
    <property type="match status" value="1"/>
</dbReference>
<dbReference type="EMBL" id="JANFLP010000014">
    <property type="protein sequence ID" value="MCQ1951085.1"/>
    <property type="molecule type" value="Genomic_DNA"/>
</dbReference>
<keyword evidence="3" id="KW-1185">Reference proteome</keyword>
<sequence length="150" mass="16163">MKPELFWKLSTLCYRRGWVIPAKLLKTFNYFIFRAVLPYEIELGENVSLWHRGLGVVIHPNIAIGDNVSIAHGVTIAGTVKGMSHIGNNVTIGSGVQIIPRREQPFTVGENAIIGAGSTVIGDVPASSITRGERAVPRTSNPSPTSSNVS</sequence>
<evidence type="ECO:0000313" key="3">
    <source>
        <dbReference type="Proteomes" id="UP001206924"/>
    </source>
</evidence>
<feature type="region of interest" description="Disordered" evidence="1">
    <location>
        <begin position="129"/>
        <end position="150"/>
    </location>
</feature>
<feature type="compositionally biased region" description="Low complexity" evidence="1">
    <location>
        <begin position="137"/>
        <end position="150"/>
    </location>
</feature>
<proteinExistence type="predicted"/>
<dbReference type="PANTHER" id="PTHR42811">
    <property type="entry name" value="SERINE ACETYLTRANSFERASE"/>
    <property type="match status" value="1"/>
</dbReference>
<evidence type="ECO:0000313" key="2">
    <source>
        <dbReference type="EMBL" id="MCQ1951085.1"/>
    </source>
</evidence>
<dbReference type="InterPro" id="IPR011004">
    <property type="entry name" value="Trimer_LpxA-like_sf"/>
</dbReference>
<evidence type="ECO:0008006" key="4">
    <source>
        <dbReference type="Google" id="ProtNLM"/>
    </source>
</evidence>
<dbReference type="SUPFAM" id="SSF51161">
    <property type="entry name" value="Trimeric LpxA-like enzymes"/>
    <property type="match status" value="1"/>
</dbReference>
<organism evidence="2 3">
    <name type="scientific">Arthrobacter jinronghuae</name>
    <dbReference type="NCBI Taxonomy" id="2964609"/>
    <lineage>
        <taxon>Bacteria</taxon>
        <taxon>Bacillati</taxon>
        <taxon>Actinomycetota</taxon>
        <taxon>Actinomycetes</taxon>
        <taxon>Micrococcales</taxon>
        <taxon>Micrococcaceae</taxon>
        <taxon>Arthrobacter</taxon>
    </lineage>
</organism>
<evidence type="ECO:0000256" key="1">
    <source>
        <dbReference type="SAM" id="MobiDB-lite"/>
    </source>
</evidence>
<protein>
    <recommendedName>
        <fullName evidence="4">Serine acetyltransferase</fullName>
    </recommendedName>
</protein>
<comment type="caution">
    <text evidence="2">The sequence shown here is derived from an EMBL/GenBank/DDBJ whole genome shotgun (WGS) entry which is preliminary data.</text>
</comment>
<accession>A0ABT1NTM7</accession>
<gene>
    <name evidence="2" type="ORF">NNX28_14270</name>
</gene>
<reference evidence="2 3" key="1">
    <citation type="submission" date="2022-07" db="EMBL/GenBank/DDBJ databases">
        <title>Novel species in genus Arthrobacter.</title>
        <authorList>
            <person name="Liu Y."/>
        </authorList>
    </citation>
    <scope>NUCLEOTIDE SEQUENCE [LARGE SCALE GENOMIC DNA]</scope>
    <source>
        <strain evidence="3">zg-Y859</strain>
    </source>
</reference>
<name>A0ABT1NTM7_9MICC</name>
<dbReference type="Proteomes" id="UP001206924">
    <property type="component" value="Unassembled WGS sequence"/>
</dbReference>